<feature type="signal peptide" evidence="1">
    <location>
        <begin position="1"/>
        <end position="20"/>
    </location>
</feature>
<evidence type="ECO:0000256" key="1">
    <source>
        <dbReference type="SAM" id="SignalP"/>
    </source>
</evidence>
<organism evidence="2 3">
    <name type="scientific">Helianthus annuus</name>
    <name type="common">Common sunflower</name>
    <dbReference type="NCBI Taxonomy" id="4232"/>
    <lineage>
        <taxon>Eukaryota</taxon>
        <taxon>Viridiplantae</taxon>
        <taxon>Streptophyta</taxon>
        <taxon>Embryophyta</taxon>
        <taxon>Tracheophyta</taxon>
        <taxon>Spermatophyta</taxon>
        <taxon>Magnoliopsida</taxon>
        <taxon>eudicotyledons</taxon>
        <taxon>Gunneridae</taxon>
        <taxon>Pentapetalae</taxon>
        <taxon>asterids</taxon>
        <taxon>campanulids</taxon>
        <taxon>Asterales</taxon>
        <taxon>Asteraceae</taxon>
        <taxon>Asteroideae</taxon>
        <taxon>Heliantheae alliance</taxon>
        <taxon>Heliantheae</taxon>
        <taxon>Helianthus</taxon>
    </lineage>
</organism>
<reference evidence="3" key="1">
    <citation type="journal article" date="2017" name="Nature">
        <title>The sunflower genome provides insights into oil metabolism, flowering and Asterid evolution.</title>
        <authorList>
            <person name="Badouin H."/>
            <person name="Gouzy J."/>
            <person name="Grassa C.J."/>
            <person name="Murat F."/>
            <person name="Staton S.E."/>
            <person name="Cottret L."/>
            <person name="Lelandais-Briere C."/>
            <person name="Owens G.L."/>
            <person name="Carrere S."/>
            <person name="Mayjonade B."/>
            <person name="Legrand L."/>
            <person name="Gill N."/>
            <person name="Kane N.C."/>
            <person name="Bowers J.E."/>
            <person name="Hubner S."/>
            <person name="Bellec A."/>
            <person name="Berard A."/>
            <person name="Berges H."/>
            <person name="Blanchet N."/>
            <person name="Boniface M.C."/>
            <person name="Brunel D."/>
            <person name="Catrice O."/>
            <person name="Chaidir N."/>
            <person name="Claudel C."/>
            <person name="Donnadieu C."/>
            <person name="Faraut T."/>
            <person name="Fievet G."/>
            <person name="Helmstetter N."/>
            <person name="King M."/>
            <person name="Knapp S.J."/>
            <person name="Lai Z."/>
            <person name="Le Paslier M.C."/>
            <person name="Lippi Y."/>
            <person name="Lorenzon L."/>
            <person name="Mandel J.R."/>
            <person name="Marage G."/>
            <person name="Marchand G."/>
            <person name="Marquand E."/>
            <person name="Bret-Mestries E."/>
            <person name="Morien E."/>
            <person name="Nambeesan S."/>
            <person name="Nguyen T."/>
            <person name="Pegot-Espagnet P."/>
            <person name="Pouilly N."/>
            <person name="Raftis F."/>
            <person name="Sallet E."/>
            <person name="Schiex T."/>
            <person name="Thomas J."/>
            <person name="Vandecasteele C."/>
            <person name="Vares D."/>
            <person name="Vear F."/>
            <person name="Vautrin S."/>
            <person name="Crespi M."/>
            <person name="Mangin B."/>
            <person name="Burke J.M."/>
            <person name="Salse J."/>
            <person name="Munos S."/>
            <person name="Vincourt P."/>
            <person name="Rieseberg L.H."/>
            <person name="Langlade N.B."/>
        </authorList>
    </citation>
    <scope>NUCLEOTIDE SEQUENCE [LARGE SCALE GENOMIC DNA]</scope>
    <source>
        <strain evidence="3">cv. SF193</strain>
    </source>
</reference>
<dbReference type="Proteomes" id="UP000215914">
    <property type="component" value="Chromosome 16"/>
</dbReference>
<evidence type="ECO:0000313" key="3">
    <source>
        <dbReference type="Proteomes" id="UP000215914"/>
    </source>
</evidence>
<evidence type="ECO:0000313" key="2">
    <source>
        <dbReference type="EMBL" id="OTF93106.1"/>
    </source>
</evidence>
<gene>
    <name evidence="2" type="ORF">HannXRQ_Chr16g0529261</name>
</gene>
<protein>
    <submittedName>
        <fullName evidence="2">Uncharacterized protein</fullName>
    </submittedName>
</protein>
<proteinExistence type="predicted"/>
<keyword evidence="1" id="KW-0732">Signal</keyword>
<keyword evidence="3" id="KW-1185">Reference proteome</keyword>
<sequence>MGFCWGILVGWMMISRSADKESIDLVNDFAETGLGSGNRHCICNQCRLNVM</sequence>
<dbReference type="InParanoid" id="A0A251S4Q3"/>
<dbReference type="EMBL" id="CM007905">
    <property type="protein sequence ID" value="OTF93106.1"/>
    <property type="molecule type" value="Genomic_DNA"/>
</dbReference>
<feature type="chain" id="PRO_5012738745" evidence="1">
    <location>
        <begin position="21"/>
        <end position="51"/>
    </location>
</feature>
<name>A0A251S4Q3_HELAN</name>
<dbReference type="AlphaFoldDB" id="A0A251S4Q3"/>
<accession>A0A251S4Q3</accession>